<sequence>MNKNLKGIPLGIDNFKELIDKNAYFVDKSLLIEKVINNTSKIMLFTRPRRFGKSLNFSMLKCFLENPECRKFDNEAQSYEYLFKELDIAEEKALLAEHQERYPLLNFSFKKIKANHWQEAAYLLKEEIAREYKRHRYLLDSELLSDFEKNEYQKLMRKEAQIFNYSSAIKELTDYLKRYFNEKSIVLIDEYDTPLHYAKLNGYYNEMLNFMRALMVDGLKGNDSLEKGVVTGIMKISQESIFSAFNNPETNTIIDSFCADKFGFTEAEVKEMLAYYSISDQLDTVRDWYNGYLFGDRIVIYNPWSILNYVKSNPRQPKTYWNNTGDPELIKEALQLDQKKGKEYLEKLYQGQSLTVEVDSNIIYDYVFNDVDKALSFLLHSGYLKAEQCSEQYQKYRLSIPNREIRLIFKKILANWFNFEEQSGDLIVDMLNSLINGDLSSFEIHLQDLILVSSSYYDAAASTRVLSEKGQEKERQENFYHGLILGLMTYLSDQYYLESNKEYGLGRADIVLLPKDKDQNAFVMEFKNEYTTSDISAAAAAEKAIQQINEQKYAAALKKQGLKKVYKLGIGFKGKELALKTEIE</sequence>
<dbReference type="Pfam" id="PF09820">
    <property type="entry name" value="AAA-ATPase_like"/>
    <property type="match status" value="1"/>
</dbReference>
<dbReference type="Proteomes" id="UP000295064">
    <property type="component" value="Unassembled WGS sequence"/>
</dbReference>
<dbReference type="InterPro" id="IPR018631">
    <property type="entry name" value="AAA-ATPase-like_dom"/>
</dbReference>
<protein>
    <submittedName>
        <fullName evidence="2">PD-(D/E)XK nuclease superfamily protein</fullName>
    </submittedName>
</protein>
<dbReference type="OrthoDB" id="9766673at2"/>
<comment type="caution">
    <text evidence="2">The sequence shown here is derived from an EMBL/GenBank/DDBJ whole genome shotgun (WGS) entry which is preliminary data.</text>
</comment>
<accession>A0A4R6M3Q4</accession>
<dbReference type="EMBL" id="SNWX01000001">
    <property type="protein sequence ID" value="TDO95110.1"/>
    <property type="molecule type" value="Genomic_DNA"/>
</dbReference>
<dbReference type="InterPro" id="IPR012547">
    <property type="entry name" value="PDDEXK_9"/>
</dbReference>
<reference evidence="2 3" key="1">
    <citation type="submission" date="2019-03" db="EMBL/GenBank/DDBJ databases">
        <title>Subsurface microbial communities from deep shales in Ohio and West Virginia, USA.</title>
        <authorList>
            <person name="Wrighton K."/>
        </authorList>
    </citation>
    <scope>NUCLEOTIDE SEQUENCE [LARGE SCALE GENOMIC DNA]</scope>
    <source>
        <strain evidence="2 3">MA284_T2</strain>
    </source>
</reference>
<evidence type="ECO:0000259" key="1">
    <source>
        <dbReference type="Pfam" id="PF09820"/>
    </source>
</evidence>
<dbReference type="PANTHER" id="PTHR34825:SF1">
    <property type="entry name" value="AAA-ATPASE-LIKE DOMAIN-CONTAINING PROTEIN"/>
    <property type="match status" value="1"/>
</dbReference>
<evidence type="ECO:0000313" key="2">
    <source>
        <dbReference type="EMBL" id="TDO95110.1"/>
    </source>
</evidence>
<name>A0A4R6M3Q4_9FIRM</name>
<organism evidence="2 3">
    <name type="scientific">Halanaerobium saccharolyticum</name>
    <dbReference type="NCBI Taxonomy" id="43595"/>
    <lineage>
        <taxon>Bacteria</taxon>
        <taxon>Bacillati</taxon>
        <taxon>Bacillota</taxon>
        <taxon>Clostridia</taxon>
        <taxon>Halanaerobiales</taxon>
        <taxon>Halanaerobiaceae</taxon>
        <taxon>Halanaerobium</taxon>
    </lineage>
</organism>
<dbReference type="PANTHER" id="PTHR34825">
    <property type="entry name" value="CONSERVED PROTEIN, WITH A WEAK D-GALACTARATE DEHYDRATASE/ALTRONATE HYDROLASE DOMAIN"/>
    <property type="match status" value="1"/>
</dbReference>
<dbReference type="Pfam" id="PF08011">
    <property type="entry name" value="PDDEXK_9"/>
    <property type="match status" value="1"/>
</dbReference>
<dbReference type="RefSeq" id="WP_133513550.1">
    <property type="nucleotide sequence ID" value="NZ_SNWX01000001.1"/>
</dbReference>
<feature type="domain" description="AAA-ATPase-like" evidence="1">
    <location>
        <begin position="9"/>
        <end position="242"/>
    </location>
</feature>
<gene>
    <name evidence="2" type="ORF">DFR79_101109</name>
</gene>
<dbReference type="AlphaFoldDB" id="A0A4R6M3Q4"/>
<evidence type="ECO:0000313" key="3">
    <source>
        <dbReference type="Proteomes" id="UP000295064"/>
    </source>
</evidence>
<proteinExistence type="predicted"/>